<dbReference type="InterPro" id="IPR048011">
    <property type="entry name" value="NTP-PPase_MazG-like_C"/>
</dbReference>
<comment type="catalytic activity">
    <reaction evidence="1">
        <text>ATP + H2O = AMP + diphosphate + H(+)</text>
        <dbReference type="Rhea" id="RHEA:14245"/>
        <dbReference type="ChEBI" id="CHEBI:15377"/>
        <dbReference type="ChEBI" id="CHEBI:15378"/>
        <dbReference type="ChEBI" id="CHEBI:30616"/>
        <dbReference type="ChEBI" id="CHEBI:33019"/>
        <dbReference type="ChEBI" id="CHEBI:456215"/>
        <dbReference type="EC" id="3.6.1.8"/>
    </reaction>
</comment>
<feature type="domain" description="NTP pyrophosphohydrolase MazG-like" evidence="5">
    <location>
        <begin position="36"/>
        <end position="108"/>
    </location>
</feature>
<dbReference type="EMBL" id="QDKG01000005">
    <property type="protein sequence ID" value="PVH24571.1"/>
    <property type="molecule type" value="Genomic_DNA"/>
</dbReference>
<dbReference type="InterPro" id="IPR011551">
    <property type="entry name" value="NTP_PyrPHydrolase_MazG"/>
</dbReference>
<evidence type="ECO:0000256" key="2">
    <source>
        <dbReference type="ARBA" id="ARBA00061115"/>
    </source>
</evidence>
<evidence type="ECO:0000259" key="5">
    <source>
        <dbReference type="Pfam" id="PF03819"/>
    </source>
</evidence>
<dbReference type="GO" id="GO:0006950">
    <property type="term" value="P:response to stress"/>
    <property type="evidence" value="ECO:0007669"/>
    <property type="project" value="UniProtKB-ARBA"/>
</dbReference>
<evidence type="ECO:0000256" key="3">
    <source>
        <dbReference type="ARBA" id="ARBA00066372"/>
    </source>
</evidence>
<comment type="similarity">
    <text evidence="2">Belongs to the nucleoside triphosphate pyrophosphohydrolase family.</text>
</comment>
<dbReference type="GO" id="GO:0046047">
    <property type="term" value="P:TTP catabolic process"/>
    <property type="evidence" value="ECO:0007669"/>
    <property type="project" value="TreeGrafter"/>
</dbReference>
<dbReference type="InterPro" id="IPR048015">
    <property type="entry name" value="NTP-PPase_MazG-like_N"/>
</dbReference>
<dbReference type="GO" id="GO:0046081">
    <property type="term" value="P:dUTP catabolic process"/>
    <property type="evidence" value="ECO:0007669"/>
    <property type="project" value="TreeGrafter"/>
</dbReference>
<keyword evidence="6" id="KW-0378">Hydrolase</keyword>
<accession>A0A2T8HGJ8</accession>
<dbReference type="InterPro" id="IPR004518">
    <property type="entry name" value="MazG-like_dom"/>
</dbReference>
<dbReference type="GO" id="GO:0046076">
    <property type="term" value="P:dTTP catabolic process"/>
    <property type="evidence" value="ECO:0007669"/>
    <property type="project" value="TreeGrafter"/>
</dbReference>
<gene>
    <name evidence="6" type="ORF">DC487_13635</name>
</gene>
<dbReference type="AlphaFoldDB" id="A0A2T8HGJ8"/>
<dbReference type="PANTHER" id="PTHR30522:SF0">
    <property type="entry name" value="NUCLEOSIDE TRIPHOSPHATE PYROPHOSPHOHYDROLASE"/>
    <property type="match status" value="1"/>
</dbReference>
<dbReference type="RefSeq" id="WP_116776519.1">
    <property type="nucleotide sequence ID" value="NZ_QDKG01000005.1"/>
</dbReference>
<dbReference type="EC" id="3.6.1.8" evidence="3"/>
<name>A0A2T8HGJ8_9SPHI</name>
<proteinExistence type="inferred from homology"/>
<sequence length="267" mass="30840">MAYPIPPSVPTPTAAFDRLLTVLNTLREACPWDRKQTMESLRLLTIEEMYELGDAILEADLPEVKKELGDVMMHLVFYARIAEEQKAFDIVDVLNGVCDKLISRHPHIYSDVQVENENDVKQNWEKLKLKEGNQSVLSGVPKGLPALVKAYRIQDKVRGVGFDWKDPAEVWKKVEEEIAEFKAEFDLSTHTTINTDRAEAEFGDVLFSLINYARHLGINPENALERTNKKFIKRFTHVEKRMQESGRQLQDMSLEEMDVYWNEAKKM</sequence>
<dbReference type="GO" id="GO:0046052">
    <property type="term" value="P:UTP catabolic process"/>
    <property type="evidence" value="ECO:0007669"/>
    <property type="project" value="TreeGrafter"/>
</dbReference>
<dbReference type="FunFam" id="1.10.287.1080:FF:000001">
    <property type="entry name" value="Nucleoside triphosphate pyrophosphohydrolase"/>
    <property type="match status" value="1"/>
</dbReference>
<dbReference type="CDD" id="cd11528">
    <property type="entry name" value="NTP-PPase_MazG_Nterm"/>
    <property type="match status" value="1"/>
</dbReference>
<dbReference type="GO" id="GO:0046061">
    <property type="term" value="P:dATP catabolic process"/>
    <property type="evidence" value="ECO:0007669"/>
    <property type="project" value="TreeGrafter"/>
</dbReference>
<dbReference type="GO" id="GO:0047693">
    <property type="term" value="F:ATP diphosphatase activity"/>
    <property type="evidence" value="ECO:0007669"/>
    <property type="project" value="UniProtKB-EC"/>
</dbReference>
<dbReference type="FunFam" id="1.10.287.1080:FF:000003">
    <property type="entry name" value="Nucleoside triphosphate pyrophosphohydrolase"/>
    <property type="match status" value="1"/>
</dbReference>
<dbReference type="GO" id="GO:0006203">
    <property type="term" value="P:dGTP catabolic process"/>
    <property type="evidence" value="ECO:0007669"/>
    <property type="project" value="TreeGrafter"/>
</dbReference>
<evidence type="ECO:0000313" key="7">
    <source>
        <dbReference type="Proteomes" id="UP000245627"/>
    </source>
</evidence>
<dbReference type="CDD" id="cd11529">
    <property type="entry name" value="NTP-PPase_MazG_Cterm"/>
    <property type="match status" value="1"/>
</dbReference>
<protein>
    <recommendedName>
        <fullName evidence="4">Nucleoside triphosphate pyrophosphohydrolase</fullName>
        <ecNumber evidence="3">3.6.1.8</ecNumber>
    </recommendedName>
</protein>
<organism evidence="6 7">
    <name type="scientific">Sphingobacterium corticibacter</name>
    <dbReference type="NCBI Taxonomy" id="2171749"/>
    <lineage>
        <taxon>Bacteria</taxon>
        <taxon>Pseudomonadati</taxon>
        <taxon>Bacteroidota</taxon>
        <taxon>Sphingobacteriia</taxon>
        <taxon>Sphingobacteriales</taxon>
        <taxon>Sphingobacteriaceae</taxon>
        <taxon>Sphingobacterium</taxon>
    </lineage>
</organism>
<dbReference type="Gene3D" id="1.10.287.1080">
    <property type="entry name" value="MazG-like"/>
    <property type="match status" value="2"/>
</dbReference>
<dbReference type="OrthoDB" id="9808939at2"/>
<evidence type="ECO:0000256" key="1">
    <source>
        <dbReference type="ARBA" id="ARBA00052141"/>
    </source>
</evidence>
<reference evidence="6 7" key="1">
    <citation type="submission" date="2018-04" db="EMBL/GenBank/DDBJ databases">
        <title>Sphingobacterium cortibacter sp. nov.</title>
        <authorList>
            <person name="Li Y."/>
        </authorList>
    </citation>
    <scope>NUCLEOTIDE SEQUENCE [LARGE SCALE GENOMIC DNA]</scope>
    <source>
        <strain evidence="6 7">2c-3</strain>
    </source>
</reference>
<dbReference type="SUPFAM" id="SSF101386">
    <property type="entry name" value="all-alpha NTP pyrophosphatases"/>
    <property type="match status" value="2"/>
</dbReference>
<comment type="caution">
    <text evidence="6">The sequence shown here is derived from an EMBL/GenBank/DDBJ whole genome shotgun (WGS) entry which is preliminary data.</text>
</comment>
<dbReference type="NCBIfam" id="TIGR00444">
    <property type="entry name" value="mazG"/>
    <property type="match status" value="1"/>
</dbReference>
<dbReference type="Pfam" id="PF03819">
    <property type="entry name" value="MazG"/>
    <property type="match status" value="1"/>
</dbReference>
<dbReference type="PANTHER" id="PTHR30522">
    <property type="entry name" value="NUCLEOSIDE TRIPHOSPHATE PYROPHOSPHOHYDROLASE"/>
    <property type="match status" value="1"/>
</dbReference>
<evidence type="ECO:0000256" key="4">
    <source>
        <dbReference type="ARBA" id="ARBA00074799"/>
    </source>
</evidence>
<dbReference type="NCBIfam" id="NF007113">
    <property type="entry name" value="PRK09562.1"/>
    <property type="match status" value="1"/>
</dbReference>
<evidence type="ECO:0000313" key="6">
    <source>
        <dbReference type="EMBL" id="PVH24571.1"/>
    </source>
</evidence>
<dbReference type="Proteomes" id="UP000245627">
    <property type="component" value="Unassembled WGS sequence"/>
</dbReference>
<keyword evidence="7" id="KW-1185">Reference proteome</keyword>